<keyword evidence="4" id="KW-0238">DNA-binding</keyword>
<dbReference type="PANTHER" id="PTHR30363:SF4">
    <property type="entry name" value="GLYCEROL-3-PHOSPHATE REGULON REPRESSOR"/>
    <property type="match status" value="1"/>
</dbReference>
<dbReference type="Proteomes" id="UP001170379">
    <property type="component" value="Unassembled WGS sequence"/>
</dbReference>
<reference evidence="8" key="1">
    <citation type="submission" date="2018-03" db="EMBL/GenBank/DDBJ databases">
        <authorList>
            <person name="Nunes O.C."/>
            <person name="Lopes A.R."/>
            <person name="Froufe H."/>
            <person name="Munoz-Merida A."/>
            <person name="Barroso C."/>
            <person name="Egas C."/>
        </authorList>
    </citation>
    <scope>NUCLEOTIDE SEQUENCE</scope>
    <source>
        <strain evidence="8">ON4</strain>
    </source>
</reference>
<organism evidence="8 9">
    <name type="scientific">Gulosibacter molinativorax</name>
    <dbReference type="NCBI Taxonomy" id="256821"/>
    <lineage>
        <taxon>Bacteria</taxon>
        <taxon>Bacillati</taxon>
        <taxon>Actinomycetota</taxon>
        <taxon>Actinomycetes</taxon>
        <taxon>Micrococcales</taxon>
        <taxon>Microbacteriaceae</taxon>
        <taxon>Gulosibacter</taxon>
    </lineage>
</organism>
<gene>
    <name evidence="8" type="ORF">C7K25_11435</name>
</gene>
<accession>A0ABT7C9Y8</accession>
<dbReference type="InterPro" id="IPR037171">
    <property type="entry name" value="NagB/RpiA_transferase-like"/>
</dbReference>
<dbReference type="PRINTS" id="PR00037">
    <property type="entry name" value="HTHLACR"/>
</dbReference>
<dbReference type="PROSITE" id="PS00894">
    <property type="entry name" value="HTH_DEOR_1"/>
    <property type="match status" value="1"/>
</dbReference>
<evidence type="ECO:0000256" key="1">
    <source>
        <dbReference type="ARBA" id="ARBA00021390"/>
    </source>
</evidence>
<dbReference type="PROSITE" id="PS51000">
    <property type="entry name" value="HTH_DEOR_2"/>
    <property type="match status" value="1"/>
</dbReference>
<dbReference type="InterPro" id="IPR036388">
    <property type="entry name" value="WH-like_DNA-bd_sf"/>
</dbReference>
<evidence type="ECO:0000259" key="7">
    <source>
        <dbReference type="PROSITE" id="PS51000"/>
    </source>
</evidence>
<dbReference type="SMART" id="SM01134">
    <property type="entry name" value="DeoRC"/>
    <property type="match status" value="1"/>
</dbReference>
<dbReference type="Pfam" id="PF00455">
    <property type="entry name" value="DeoRC"/>
    <property type="match status" value="1"/>
</dbReference>
<dbReference type="InterPro" id="IPR036390">
    <property type="entry name" value="WH_DNA-bd_sf"/>
</dbReference>
<evidence type="ECO:0000256" key="5">
    <source>
        <dbReference type="ARBA" id="ARBA00023163"/>
    </source>
</evidence>
<keyword evidence="3" id="KW-0805">Transcription regulation</keyword>
<sequence>MSAETRRRHILEELTTAGRVRVATLATQLDVADETVRRDLVALEQEGELVRVHGGAVSALGPRTFEVSLEERIQQGQDAKRAIAERAYELLPEQGGAILLDSGSTTLELARIIAQRAPTARFSIVTNSVAAVSAFSDRADLSVYLIGGTVRAITQSVVPLDASAQLDQIRVDVAFLGTNGCSAGYGFSTPGPDEAAIKRAFIASARQRYVLVDAAKFGAEFTHRFAGLAEVDGIITDAAPDERLARALHDAGTEVLRS</sequence>
<dbReference type="SUPFAM" id="SSF100950">
    <property type="entry name" value="NagB/RpiA/CoA transferase-like"/>
    <property type="match status" value="1"/>
</dbReference>
<name>A0ABT7C9Y8_9MICO</name>
<reference evidence="8" key="2">
    <citation type="journal article" date="2022" name="Sci. Rep.">
        <title>In silico prediction of the enzymes involved in the degradation of the herbicide molinate by Gulosibacter molinativorax ON4T.</title>
        <authorList>
            <person name="Lopes A.R."/>
            <person name="Bunin E."/>
            <person name="Viana A.T."/>
            <person name="Froufe H."/>
            <person name="Munoz-Merida A."/>
            <person name="Pinho D."/>
            <person name="Figueiredo J."/>
            <person name="Barroso C."/>
            <person name="Vaz-Moreira I."/>
            <person name="Bellanger X."/>
            <person name="Egas C."/>
            <person name="Nunes O.C."/>
        </authorList>
    </citation>
    <scope>NUCLEOTIDE SEQUENCE</scope>
    <source>
        <strain evidence="8">ON4</strain>
    </source>
</reference>
<dbReference type="RefSeq" id="WP_026936480.1">
    <property type="nucleotide sequence ID" value="NZ_CP028426.1"/>
</dbReference>
<evidence type="ECO:0000313" key="8">
    <source>
        <dbReference type="EMBL" id="MDJ1371972.1"/>
    </source>
</evidence>
<dbReference type="Gene3D" id="1.10.10.10">
    <property type="entry name" value="Winged helix-like DNA-binding domain superfamily/Winged helix DNA-binding domain"/>
    <property type="match status" value="1"/>
</dbReference>
<dbReference type="PANTHER" id="PTHR30363">
    <property type="entry name" value="HTH-TYPE TRANSCRIPTIONAL REGULATOR SRLR-RELATED"/>
    <property type="match status" value="1"/>
</dbReference>
<proteinExistence type="predicted"/>
<dbReference type="SUPFAM" id="SSF46785">
    <property type="entry name" value="Winged helix' DNA-binding domain"/>
    <property type="match status" value="1"/>
</dbReference>
<protein>
    <recommendedName>
        <fullName evidence="1">Lactose phosphotransferase system repressor</fullName>
    </recommendedName>
</protein>
<dbReference type="SMART" id="SM00420">
    <property type="entry name" value="HTH_DEOR"/>
    <property type="match status" value="1"/>
</dbReference>
<evidence type="ECO:0000256" key="6">
    <source>
        <dbReference type="ARBA" id="ARBA00024937"/>
    </source>
</evidence>
<dbReference type="EMBL" id="PXVD01000018">
    <property type="protein sequence ID" value="MDJ1371972.1"/>
    <property type="molecule type" value="Genomic_DNA"/>
</dbReference>
<evidence type="ECO:0000256" key="4">
    <source>
        <dbReference type="ARBA" id="ARBA00023125"/>
    </source>
</evidence>
<keyword evidence="9" id="KW-1185">Reference proteome</keyword>
<comment type="function">
    <text evidence="6">Repressor of the lactose catabolism operon. Galactose-6-phosphate is the inducer.</text>
</comment>
<dbReference type="InterPro" id="IPR018356">
    <property type="entry name" value="Tscrpt_reg_HTH_DeoR_CS"/>
</dbReference>
<keyword evidence="2" id="KW-0678">Repressor</keyword>
<evidence type="ECO:0000256" key="2">
    <source>
        <dbReference type="ARBA" id="ARBA00022491"/>
    </source>
</evidence>
<dbReference type="InterPro" id="IPR001034">
    <property type="entry name" value="DeoR_HTH"/>
</dbReference>
<feature type="domain" description="HTH deoR-type" evidence="7">
    <location>
        <begin position="3"/>
        <end position="58"/>
    </location>
</feature>
<dbReference type="InterPro" id="IPR050313">
    <property type="entry name" value="Carb_Metab_HTH_regulators"/>
</dbReference>
<evidence type="ECO:0000256" key="3">
    <source>
        <dbReference type="ARBA" id="ARBA00023015"/>
    </source>
</evidence>
<dbReference type="InterPro" id="IPR014036">
    <property type="entry name" value="DeoR-like_C"/>
</dbReference>
<keyword evidence="5" id="KW-0804">Transcription</keyword>
<dbReference type="Gene3D" id="3.40.50.1360">
    <property type="match status" value="1"/>
</dbReference>
<dbReference type="Pfam" id="PF08220">
    <property type="entry name" value="HTH_DeoR"/>
    <property type="match status" value="1"/>
</dbReference>
<comment type="caution">
    <text evidence="8">The sequence shown here is derived from an EMBL/GenBank/DDBJ whole genome shotgun (WGS) entry which is preliminary data.</text>
</comment>
<evidence type="ECO:0000313" key="9">
    <source>
        <dbReference type="Proteomes" id="UP001170379"/>
    </source>
</evidence>